<dbReference type="PROSITE" id="PS01070">
    <property type="entry name" value="NUCLEASE_NON_SPEC"/>
    <property type="match status" value="1"/>
</dbReference>
<dbReference type="EMBL" id="UGPY01000001">
    <property type="protein sequence ID" value="STY96300.1"/>
    <property type="molecule type" value="Genomic_DNA"/>
</dbReference>
<evidence type="ECO:0000259" key="11">
    <source>
        <dbReference type="SMART" id="SM00477"/>
    </source>
</evidence>
<dbReference type="InterPro" id="IPR040255">
    <property type="entry name" value="Non-specific_endonuclease"/>
</dbReference>
<dbReference type="Gene3D" id="3.40.570.10">
    <property type="entry name" value="Extracellular Endonuclease, subunit A"/>
    <property type="match status" value="1"/>
</dbReference>
<feature type="domain" description="ENPP1-3/EXOG-like endonuclease/phosphodiesterase" evidence="11">
    <location>
        <begin position="78"/>
        <end position="267"/>
    </location>
</feature>
<evidence type="ECO:0000256" key="7">
    <source>
        <dbReference type="ARBA" id="ARBA00022842"/>
    </source>
</evidence>
<evidence type="ECO:0000256" key="10">
    <source>
        <dbReference type="RuleBase" id="RU366055"/>
    </source>
</evidence>
<evidence type="ECO:0000313" key="14">
    <source>
        <dbReference type="Proteomes" id="UP000255230"/>
    </source>
</evidence>
<dbReference type="AlphaFoldDB" id="A0A378Q667"/>
<evidence type="ECO:0000256" key="4">
    <source>
        <dbReference type="ARBA" id="ARBA00022723"/>
    </source>
</evidence>
<name>A0A378Q667_FAUOS</name>
<keyword evidence="4 9" id="KW-0479">Metal-binding</keyword>
<evidence type="ECO:0000256" key="8">
    <source>
        <dbReference type="PIRSR" id="PIRSR640255-1"/>
    </source>
</evidence>
<gene>
    <name evidence="13" type="primary">nucA_1</name>
    <name evidence="13" type="ORF">NCTC10465_00049</name>
</gene>
<dbReference type="InterPro" id="IPR020821">
    <property type="entry name" value="ENPP1-3/EXOG-like_nuc-like"/>
</dbReference>
<feature type="domain" description="DNA/RNA non-specific endonuclease/pyrophosphatase/phosphodiesterase" evidence="12">
    <location>
        <begin position="77"/>
        <end position="267"/>
    </location>
</feature>
<evidence type="ECO:0000256" key="3">
    <source>
        <dbReference type="ARBA" id="ARBA00022722"/>
    </source>
</evidence>
<dbReference type="SMART" id="SM00477">
    <property type="entry name" value="NUC"/>
    <property type="match status" value="1"/>
</dbReference>
<sequence length="320" mass="36281">MARVGKLERMSCHQRFSHKSLSQMLVVIALSLLPLWAHSSTSLDYRKQHLNQCGNTYANQQSPQPLSNQPLEIYYLCLNGFAVGYSSLSKTALWSAEYLTRARIEKASELSRVDNFHEESQLPNRVKGYLTDYRNVPYDRGHLAPNADMSTLESQYDSFSLANIVPQNPVNNRSTWRDIESRTRYLAIKHNRIYVVTGVAFISNRVKKINNNILVPSHLYKAIYIPSLQQAGVYFVPNDDSQRVEVISLDELAVRIGVDAMPGLSGKVQKTAMTLPIDDYSSATKNKNTPKSEPDNQQILLVLVNLVLTIFEWIISLFKS</sequence>
<evidence type="ECO:0000256" key="2">
    <source>
        <dbReference type="ARBA" id="ARBA00010052"/>
    </source>
</evidence>
<dbReference type="GO" id="GO:0004519">
    <property type="term" value="F:endonuclease activity"/>
    <property type="evidence" value="ECO:0007669"/>
    <property type="project" value="UniProtKB-UniRule"/>
</dbReference>
<keyword evidence="6 10" id="KW-0378">Hydrolase</keyword>
<dbReference type="Pfam" id="PF01223">
    <property type="entry name" value="Endonuclease_NS"/>
    <property type="match status" value="1"/>
</dbReference>
<keyword evidence="7" id="KW-0460">Magnesium</keyword>
<dbReference type="InterPro" id="IPR044929">
    <property type="entry name" value="DNA/RNA_non-sp_Endonuclease_sf"/>
</dbReference>
<keyword evidence="5 10" id="KW-0255">Endonuclease</keyword>
<dbReference type="SMART" id="SM00892">
    <property type="entry name" value="Endonuclease_NS"/>
    <property type="match status" value="1"/>
</dbReference>
<feature type="binding site" evidence="9">
    <location>
        <position position="172"/>
    </location>
    <ligand>
        <name>Mg(2+)</name>
        <dbReference type="ChEBI" id="CHEBI:18420"/>
        <note>catalytic</note>
    </ligand>
</feature>
<evidence type="ECO:0000259" key="12">
    <source>
        <dbReference type="SMART" id="SM00892"/>
    </source>
</evidence>
<reference evidence="13 14" key="1">
    <citation type="submission" date="2018-06" db="EMBL/GenBank/DDBJ databases">
        <authorList>
            <consortium name="Pathogen Informatics"/>
            <person name="Doyle S."/>
        </authorList>
    </citation>
    <scope>NUCLEOTIDE SEQUENCE [LARGE SCALE GENOMIC DNA]</scope>
    <source>
        <strain evidence="13 14">NCTC10465</strain>
    </source>
</reference>
<organism evidence="13 14">
    <name type="scientific">Faucicola osloensis</name>
    <name type="common">Moraxella osloensis</name>
    <dbReference type="NCBI Taxonomy" id="34062"/>
    <lineage>
        <taxon>Bacteria</taxon>
        <taxon>Pseudomonadati</taxon>
        <taxon>Pseudomonadota</taxon>
        <taxon>Gammaproteobacteria</taxon>
        <taxon>Moraxellales</taxon>
        <taxon>Moraxellaceae</taxon>
        <taxon>Faucicola</taxon>
    </lineage>
</organism>
<dbReference type="GO" id="GO:0003676">
    <property type="term" value="F:nucleic acid binding"/>
    <property type="evidence" value="ECO:0007669"/>
    <property type="project" value="InterPro"/>
</dbReference>
<comment type="similarity">
    <text evidence="2 10">Belongs to the DNA/RNA non-specific endonuclease family.</text>
</comment>
<evidence type="ECO:0000256" key="9">
    <source>
        <dbReference type="PIRSR" id="PIRSR640255-2"/>
    </source>
</evidence>
<dbReference type="GO" id="GO:0016787">
    <property type="term" value="F:hydrolase activity"/>
    <property type="evidence" value="ECO:0007669"/>
    <property type="project" value="UniProtKB-KW"/>
</dbReference>
<dbReference type="SUPFAM" id="SSF54060">
    <property type="entry name" value="His-Me finger endonucleases"/>
    <property type="match status" value="1"/>
</dbReference>
<keyword evidence="14" id="KW-1185">Reference proteome</keyword>
<evidence type="ECO:0000256" key="1">
    <source>
        <dbReference type="ARBA" id="ARBA00001946"/>
    </source>
</evidence>
<evidence type="ECO:0000256" key="6">
    <source>
        <dbReference type="ARBA" id="ARBA00022801"/>
    </source>
</evidence>
<accession>A0A378Q667</accession>
<evidence type="ECO:0000313" key="13">
    <source>
        <dbReference type="EMBL" id="STY96300.1"/>
    </source>
</evidence>
<dbReference type="InterPro" id="IPR001604">
    <property type="entry name" value="Endo_G_ENPP1-like_dom"/>
</dbReference>
<dbReference type="GO" id="GO:0046872">
    <property type="term" value="F:metal ion binding"/>
    <property type="evidence" value="ECO:0007669"/>
    <property type="project" value="UniProtKB-KW"/>
</dbReference>
<comment type="cofactor">
    <cofactor evidence="1 10">
        <name>Mg(2+)</name>
        <dbReference type="ChEBI" id="CHEBI:18420"/>
    </cofactor>
</comment>
<dbReference type="Proteomes" id="UP000255230">
    <property type="component" value="Unassembled WGS sequence"/>
</dbReference>
<dbReference type="EC" id="3.1.30.-" evidence="10"/>
<evidence type="ECO:0000256" key="5">
    <source>
        <dbReference type="ARBA" id="ARBA00022759"/>
    </source>
</evidence>
<dbReference type="PANTHER" id="PTHR13966">
    <property type="entry name" value="ENDONUCLEASE RELATED"/>
    <property type="match status" value="1"/>
</dbReference>
<proteinExistence type="inferred from homology"/>
<protein>
    <recommendedName>
        <fullName evidence="10">Endonuclease</fullName>
        <ecNumber evidence="10">3.1.30.-</ecNumber>
    </recommendedName>
</protein>
<dbReference type="InterPro" id="IPR018524">
    <property type="entry name" value="DNA/RNA_endonuclease_AS"/>
</dbReference>
<dbReference type="PANTHER" id="PTHR13966:SF5">
    <property type="entry name" value="ENDONUCLEASE G, MITOCHONDRIAL"/>
    <property type="match status" value="1"/>
</dbReference>
<dbReference type="InterPro" id="IPR044925">
    <property type="entry name" value="His-Me_finger_sf"/>
</dbReference>
<feature type="active site" description="Proton acceptor" evidence="8">
    <location>
        <position position="142"/>
    </location>
</feature>
<keyword evidence="3 10" id="KW-0540">Nuclease</keyword>